<dbReference type="InterPro" id="IPR045274">
    <property type="entry name" value="WAK-like"/>
</dbReference>
<dbReference type="PANTHER" id="PTHR27005">
    <property type="entry name" value="WALL-ASSOCIATED RECEPTOR KINASE-LIKE 21"/>
    <property type="match status" value="1"/>
</dbReference>
<dbReference type="GO" id="GO:0016301">
    <property type="term" value="F:kinase activity"/>
    <property type="evidence" value="ECO:0007669"/>
    <property type="project" value="UniProtKB-KW"/>
</dbReference>
<comment type="caution">
    <text evidence="4">The sequence shown here is derived from an EMBL/GenBank/DDBJ whole genome shotgun (WGS) entry which is preliminary data.</text>
</comment>
<evidence type="ECO:0000256" key="1">
    <source>
        <dbReference type="ARBA" id="ARBA00022741"/>
    </source>
</evidence>
<dbReference type="PROSITE" id="PS50011">
    <property type="entry name" value="PROTEIN_KINASE_DOM"/>
    <property type="match status" value="1"/>
</dbReference>
<dbReference type="Gene3D" id="1.10.510.10">
    <property type="entry name" value="Transferase(Phosphotransferase) domain 1"/>
    <property type="match status" value="1"/>
</dbReference>
<dbReference type="InterPro" id="IPR011009">
    <property type="entry name" value="Kinase-like_dom_sf"/>
</dbReference>
<keyword evidence="2" id="KW-0067">ATP-binding</keyword>
<feature type="domain" description="Protein kinase" evidence="3">
    <location>
        <begin position="57"/>
        <end position="350"/>
    </location>
</feature>
<reference evidence="5" key="1">
    <citation type="submission" date="2024-07" db="EMBL/GenBank/DDBJ databases">
        <title>Two chromosome-level genome assemblies of Korean endemic species Abeliophyllum distichum and Forsythia ovata (Oleaceae).</title>
        <authorList>
            <person name="Jang H."/>
        </authorList>
    </citation>
    <scope>NUCLEOTIDE SEQUENCE [LARGE SCALE GENOMIC DNA]</scope>
</reference>
<keyword evidence="1" id="KW-0547">Nucleotide-binding</keyword>
<organism evidence="4 5">
    <name type="scientific">Forsythia ovata</name>
    <dbReference type="NCBI Taxonomy" id="205694"/>
    <lineage>
        <taxon>Eukaryota</taxon>
        <taxon>Viridiplantae</taxon>
        <taxon>Streptophyta</taxon>
        <taxon>Embryophyta</taxon>
        <taxon>Tracheophyta</taxon>
        <taxon>Spermatophyta</taxon>
        <taxon>Magnoliopsida</taxon>
        <taxon>eudicotyledons</taxon>
        <taxon>Gunneridae</taxon>
        <taxon>Pentapetalae</taxon>
        <taxon>asterids</taxon>
        <taxon>lamiids</taxon>
        <taxon>Lamiales</taxon>
        <taxon>Oleaceae</taxon>
        <taxon>Forsythieae</taxon>
        <taxon>Forsythia</taxon>
    </lineage>
</organism>
<dbReference type="InterPro" id="IPR000719">
    <property type="entry name" value="Prot_kinase_dom"/>
</dbReference>
<keyword evidence="5" id="KW-1185">Reference proteome</keyword>
<gene>
    <name evidence="4" type="ORF">Fot_18594</name>
</gene>
<dbReference type="PANTHER" id="PTHR27005:SF466">
    <property type="entry name" value="NON-FUNCTIONAL PSEUDOKINASE ZED1-LIKE"/>
    <property type="match status" value="1"/>
</dbReference>
<dbReference type="Gene3D" id="3.30.200.20">
    <property type="entry name" value="Phosphorylase Kinase, domain 1"/>
    <property type="match status" value="1"/>
</dbReference>
<dbReference type="GO" id="GO:0005524">
    <property type="term" value="F:ATP binding"/>
    <property type="evidence" value="ECO:0007669"/>
    <property type="project" value="UniProtKB-KW"/>
</dbReference>
<dbReference type="Proteomes" id="UP001604277">
    <property type="component" value="Unassembled WGS sequence"/>
</dbReference>
<evidence type="ECO:0000259" key="3">
    <source>
        <dbReference type="PROSITE" id="PS50011"/>
    </source>
</evidence>
<sequence length="388" mass="44121">MHFFMRKFRTRRNFFQKSEKKKKEQHYWKNGGALLTDLITTFGPRYKIPIRHFSAEEIISATIGFREMVDISIYDGRMYSGFLEGRPILVKKYEDDGSILKNLIRDVTINSQMSHHKNVLKLLGCCLEFEHPALIYDFCGTDRLSDILQLHDESNCRRSLSWTSRLRIASEIASVIAYLHNAFPTPIIFRDIKSDTVIIDQHGVAKVFGFSLCISLPPGKLQVEANVCGTFGFLDPAYLSSGVVTQKTDVYSFGVLLLQLLTGQKVWRINQYDSSNIFEFLIDCVDPGELDGLVDPKILGEGGGVEQMEQIQAYLHLALRCVLRDQDDRPFIVDVAKQLRKIERYPHQLPPLGSTWNSTICSLIRAVNPDTWSPLRLDPSVSSPTLSV</sequence>
<evidence type="ECO:0000313" key="4">
    <source>
        <dbReference type="EMBL" id="KAL2537203.1"/>
    </source>
</evidence>
<keyword evidence="4" id="KW-0808">Transferase</keyword>
<keyword evidence="4" id="KW-0418">Kinase</keyword>
<evidence type="ECO:0000313" key="5">
    <source>
        <dbReference type="Proteomes" id="UP001604277"/>
    </source>
</evidence>
<dbReference type="SUPFAM" id="SSF56112">
    <property type="entry name" value="Protein kinase-like (PK-like)"/>
    <property type="match status" value="1"/>
</dbReference>
<dbReference type="EMBL" id="JBFOLJ010000005">
    <property type="protein sequence ID" value="KAL2537203.1"/>
    <property type="molecule type" value="Genomic_DNA"/>
</dbReference>
<dbReference type="Pfam" id="PF00069">
    <property type="entry name" value="Pkinase"/>
    <property type="match status" value="1"/>
</dbReference>
<dbReference type="AlphaFoldDB" id="A0ABD1VK23"/>
<proteinExistence type="predicted"/>
<protein>
    <submittedName>
        <fullName evidence="4">Protein kinase superfamily protein</fullName>
    </submittedName>
</protein>
<accession>A0ABD1VK23</accession>
<evidence type="ECO:0000256" key="2">
    <source>
        <dbReference type="ARBA" id="ARBA00022840"/>
    </source>
</evidence>
<name>A0ABD1VK23_9LAMI</name>